<sequence length="207" mass="24257">MKIVATKMLLIRHGETDWNKELIFQGHSDTELNEKGIKNAKKNAELLKDLNYDYIYCSDLKRAKDTAGFIADKLNKKIIESKEIRELDFGKWEGLDFKSIEEKYPDEFKAWQEDFLKNNPPGGEKISDFTERVNRFFKSVLKKHRDKKIIVVTHGGVIKTYLTEIMAVPKKRFWQFQIENNSLTEIKFTGEVAVLTKLNLLYSNNFK</sequence>
<dbReference type="AlphaFoldDB" id="E4RKA6"/>
<dbReference type="InterPro" id="IPR051695">
    <property type="entry name" value="Phosphoglycerate_Mutase"/>
</dbReference>
<feature type="binding site" evidence="4">
    <location>
        <begin position="12"/>
        <end position="19"/>
    </location>
    <ligand>
        <name>substrate</name>
    </ligand>
</feature>
<dbReference type="GO" id="GO:0004331">
    <property type="term" value="F:fructose-2,6-bisphosphate 2-phosphatase activity"/>
    <property type="evidence" value="ECO:0007669"/>
    <property type="project" value="TreeGrafter"/>
</dbReference>
<reference evidence="5 6" key="2">
    <citation type="journal article" date="2011" name="J. Bacteriol.">
        <title>Complete Genome Sequence of the Haloalkaliphilic, Hydrogen Producing Halanaerobium hydrogenoformans.</title>
        <authorList>
            <person name="Brown S.D."/>
            <person name="Begemann M.B."/>
            <person name="Mormile M.R."/>
            <person name="Wall J.D."/>
            <person name="Han C.S."/>
            <person name="Goodwin L.A."/>
            <person name="Pitluck S."/>
            <person name="Land M.L."/>
            <person name="Hauser L.J."/>
            <person name="Elias D.A."/>
        </authorList>
    </citation>
    <scope>NUCLEOTIDE SEQUENCE [LARGE SCALE GENOMIC DNA]</scope>
    <source>
        <strain evidence="6">sapolanicus</strain>
    </source>
</reference>
<dbReference type="Proteomes" id="UP000007434">
    <property type="component" value="Chromosome"/>
</dbReference>
<dbReference type="KEGG" id="has:Halsa_2208"/>
<evidence type="ECO:0000256" key="3">
    <source>
        <dbReference type="PIRSR" id="PIRSR613078-1"/>
    </source>
</evidence>
<dbReference type="eggNOG" id="COG0406">
    <property type="taxonomic scope" value="Bacteria"/>
</dbReference>
<dbReference type="InterPro" id="IPR013078">
    <property type="entry name" value="His_Pase_superF_clade-1"/>
</dbReference>
<dbReference type="SUPFAM" id="SSF53254">
    <property type="entry name" value="Phosphoglycerate mutase-like"/>
    <property type="match status" value="1"/>
</dbReference>
<protein>
    <recommendedName>
        <fullName evidence="2">Alpha-ribazole phosphatase</fullName>
        <ecNumber evidence="2">3.1.3.73</ecNumber>
    </recommendedName>
</protein>
<accession>E4RKA6</accession>
<keyword evidence="1" id="KW-0378">Hydrolase</keyword>
<dbReference type="EC" id="3.1.3.73" evidence="2"/>
<feature type="binding site" evidence="4">
    <location>
        <position position="62"/>
    </location>
    <ligand>
        <name>substrate</name>
    </ligand>
</feature>
<dbReference type="HOGENOM" id="CLU_033323_8_4_9"/>
<dbReference type="GO" id="GO:0045820">
    <property type="term" value="P:negative regulation of glycolytic process"/>
    <property type="evidence" value="ECO:0007669"/>
    <property type="project" value="TreeGrafter"/>
</dbReference>
<dbReference type="PIRSF" id="PIRSF000709">
    <property type="entry name" value="6PFK_2-Ptase"/>
    <property type="match status" value="1"/>
</dbReference>
<dbReference type="Gene3D" id="3.40.50.1240">
    <property type="entry name" value="Phosphoglycerate mutase-like"/>
    <property type="match status" value="1"/>
</dbReference>
<dbReference type="PANTHER" id="PTHR46517">
    <property type="entry name" value="FRUCTOSE-2,6-BISPHOSPHATASE TIGAR"/>
    <property type="match status" value="1"/>
</dbReference>
<keyword evidence="6" id="KW-1185">Reference proteome</keyword>
<evidence type="ECO:0000256" key="1">
    <source>
        <dbReference type="ARBA" id="ARBA00022801"/>
    </source>
</evidence>
<dbReference type="Pfam" id="PF00300">
    <property type="entry name" value="His_Phos_1"/>
    <property type="match status" value="1"/>
</dbReference>
<dbReference type="GO" id="GO:0005829">
    <property type="term" value="C:cytosol"/>
    <property type="evidence" value="ECO:0007669"/>
    <property type="project" value="TreeGrafter"/>
</dbReference>
<evidence type="ECO:0000313" key="5">
    <source>
        <dbReference type="EMBL" id="ADQ15619.1"/>
    </source>
</evidence>
<dbReference type="STRING" id="656519.Halsa_2208"/>
<dbReference type="InterPro" id="IPR001345">
    <property type="entry name" value="PG/BPGM_mutase_AS"/>
</dbReference>
<feature type="active site" description="Proton donor/acceptor" evidence="3">
    <location>
        <position position="86"/>
    </location>
</feature>
<dbReference type="CDD" id="cd07067">
    <property type="entry name" value="HP_PGM_like"/>
    <property type="match status" value="1"/>
</dbReference>
<proteinExistence type="predicted"/>
<dbReference type="PANTHER" id="PTHR46517:SF1">
    <property type="entry name" value="FRUCTOSE-2,6-BISPHOSPHATASE TIGAR"/>
    <property type="match status" value="1"/>
</dbReference>
<dbReference type="GO" id="GO:0009236">
    <property type="term" value="P:cobalamin biosynthetic process"/>
    <property type="evidence" value="ECO:0007669"/>
    <property type="project" value="UniProtKB-UniRule"/>
</dbReference>
<evidence type="ECO:0000256" key="4">
    <source>
        <dbReference type="PIRSR" id="PIRSR613078-2"/>
    </source>
</evidence>
<evidence type="ECO:0000313" key="6">
    <source>
        <dbReference type="Proteomes" id="UP000007434"/>
    </source>
</evidence>
<dbReference type="SMART" id="SM00855">
    <property type="entry name" value="PGAM"/>
    <property type="match status" value="1"/>
</dbReference>
<reference evidence="5 6" key="1">
    <citation type="submission" date="2010-11" db="EMBL/GenBank/DDBJ databases">
        <title>Complete sequence of Halanaerobium sp. sapolanicus.</title>
        <authorList>
            <consortium name="US DOE Joint Genome Institute"/>
            <person name="Lucas S."/>
            <person name="Copeland A."/>
            <person name="Lapidus A."/>
            <person name="Cheng J.-F."/>
            <person name="Bruce D."/>
            <person name="Goodwin L."/>
            <person name="Pitluck S."/>
            <person name="Davenport K."/>
            <person name="Detter J.C."/>
            <person name="Han C."/>
            <person name="Tapia R."/>
            <person name="Land M."/>
            <person name="Hauser L."/>
            <person name="Jeffries C."/>
            <person name="Kyrpides N."/>
            <person name="Ivanova N."/>
            <person name="Mikhailova N."/>
            <person name="Begemann M.B."/>
            <person name="Mormile M.R."/>
            <person name="Wall J.D."/>
            <person name="Elias D.A."/>
            <person name="Woyke T."/>
        </authorList>
    </citation>
    <scope>NUCLEOTIDE SEQUENCE [LARGE SCALE GENOMIC DNA]</scope>
    <source>
        <strain evidence="6">sapolanicus</strain>
    </source>
</reference>
<dbReference type="PROSITE" id="PS00175">
    <property type="entry name" value="PG_MUTASE"/>
    <property type="match status" value="1"/>
</dbReference>
<feature type="active site" description="Tele-phosphohistidine intermediate" evidence="3">
    <location>
        <position position="13"/>
    </location>
</feature>
<gene>
    <name evidence="5" type="ordered locus">Halsa_2208</name>
</gene>
<dbReference type="GO" id="GO:0043755">
    <property type="term" value="F:alpha-ribazole phosphatase activity"/>
    <property type="evidence" value="ECO:0007669"/>
    <property type="project" value="UniProtKB-UniRule"/>
</dbReference>
<dbReference type="EMBL" id="CP002304">
    <property type="protein sequence ID" value="ADQ15619.1"/>
    <property type="molecule type" value="Genomic_DNA"/>
</dbReference>
<dbReference type="InterPro" id="IPR017578">
    <property type="entry name" value="Ribazole_CobC"/>
</dbReference>
<dbReference type="GO" id="GO:0043456">
    <property type="term" value="P:regulation of pentose-phosphate shunt"/>
    <property type="evidence" value="ECO:0007669"/>
    <property type="project" value="TreeGrafter"/>
</dbReference>
<organism evidence="5 6">
    <name type="scientific">Halanaerobium hydrogeniformans</name>
    <name type="common">Halanaerobium sp. (strain sapolanicus)</name>
    <dbReference type="NCBI Taxonomy" id="656519"/>
    <lineage>
        <taxon>Bacteria</taxon>
        <taxon>Bacillati</taxon>
        <taxon>Bacillota</taxon>
        <taxon>Clostridia</taxon>
        <taxon>Halanaerobiales</taxon>
        <taxon>Halanaerobiaceae</taxon>
        <taxon>Halanaerobium</taxon>
    </lineage>
</organism>
<dbReference type="InterPro" id="IPR029033">
    <property type="entry name" value="His_PPase_superfam"/>
</dbReference>
<evidence type="ECO:0000256" key="2">
    <source>
        <dbReference type="NCBIfam" id="TIGR03162"/>
    </source>
</evidence>
<name>E4RKA6_HALHG</name>
<dbReference type="NCBIfam" id="TIGR03162">
    <property type="entry name" value="ribazole_cobC"/>
    <property type="match status" value="1"/>
</dbReference>